<evidence type="ECO:0000259" key="2">
    <source>
        <dbReference type="PROSITE" id="PS50995"/>
    </source>
</evidence>
<gene>
    <name evidence="3" type="ORF">ACFO4N_00325</name>
</gene>
<dbReference type="InterPro" id="IPR036388">
    <property type="entry name" value="WH-like_DNA-bd_sf"/>
</dbReference>
<dbReference type="PRINTS" id="PR00598">
    <property type="entry name" value="HTHMARR"/>
</dbReference>
<dbReference type="PANTHER" id="PTHR33164">
    <property type="entry name" value="TRANSCRIPTIONAL REGULATOR, MARR FAMILY"/>
    <property type="match status" value="1"/>
</dbReference>
<organism evidence="3 4">
    <name type="scientific">Camelliibacillus cellulosilyticus</name>
    <dbReference type="NCBI Taxonomy" id="2174486"/>
    <lineage>
        <taxon>Bacteria</taxon>
        <taxon>Bacillati</taxon>
        <taxon>Bacillota</taxon>
        <taxon>Bacilli</taxon>
        <taxon>Bacillales</taxon>
        <taxon>Sporolactobacillaceae</taxon>
        <taxon>Camelliibacillus</taxon>
    </lineage>
</organism>
<dbReference type="Gene3D" id="1.10.10.10">
    <property type="entry name" value="Winged helix-like DNA-binding domain superfamily/Winged helix DNA-binding domain"/>
    <property type="match status" value="1"/>
</dbReference>
<sequence length="161" mass="18928">MDEKKLTHWVDRYEELSFLIQKKGEYMVNKKIFTDDEMSEPLTYDQHFALRCIKKYEPCTSTDLARLFHVQKSAITALINRLVDKALILRERSQEDRRIVYLRLTDKGMALFEDCQAMIHDIVSVFINRLDEKEIETFIATYEKISVAMDEAIKEGGQKSP</sequence>
<dbReference type="PANTHER" id="PTHR33164:SF67">
    <property type="entry name" value="TRANSCRIPTIONAL REGULATOR, MARR FAMILY"/>
    <property type="match status" value="1"/>
</dbReference>
<evidence type="ECO:0000256" key="1">
    <source>
        <dbReference type="ARBA" id="ARBA00023125"/>
    </source>
</evidence>
<keyword evidence="1" id="KW-0238">DNA-binding</keyword>
<dbReference type="RefSeq" id="WP_376844227.1">
    <property type="nucleotide sequence ID" value="NZ_JBHSFW010000001.1"/>
</dbReference>
<dbReference type="Pfam" id="PF01047">
    <property type="entry name" value="MarR"/>
    <property type="match status" value="1"/>
</dbReference>
<comment type="caution">
    <text evidence="3">The sequence shown here is derived from an EMBL/GenBank/DDBJ whole genome shotgun (WGS) entry which is preliminary data.</text>
</comment>
<dbReference type="InterPro" id="IPR036390">
    <property type="entry name" value="WH_DNA-bd_sf"/>
</dbReference>
<feature type="domain" description="HTH marR-type" evidence="2">
    <location>
        <begin position="13"/>
        <end position="147"/>
    </location>
</feature>
<name>A0ABV9GIU5_9BACL</name>
<dbReference type="Proteomes" id="UP001596022">
    <property type="component" value="Unassembled WGS sequence"/>
</dbReference>
<evidence type="ECO:0000313" key="3">
    <source>
        <dbReference type="EMBL" id="MFC4617166.1"/>
    </source>
</evidence>
<dbReference type="InterPro" id="IPR039422">
    <property type="entry name" value="MarR/SlyA-like"/>
</dbReference>
<dbReference type="EMBL" id="JBHSFW010000001">
    <property type="protein sequence ID" value="MFC4617166.1"/>
    <property type="molecule type" value="Genomic_DNA"/>
</dbReference>
<reference evidence="4" key="1">
    <citation type="journal article" date="2019" name="Int. J. Syst. Evol. Microbiol.">
        <title>The Global Catalogue of Microorganisms (GCM) 10K type strain sequencing project: providing services to taxonomists for standard genome sequencing and annotation.</title>
        <authorList>
            <consortium name="The Broad Institute Genomics Platform"/>
            <consortium name="The Broad Institute Genome Sequencing Center for Infectious Disease"/>
            <person name="Wu L."/>
            <person name="Ma J."/>
        </authorList>
    </citation>
    <scope>NUCLEOTIDE SEQUENCE [LARGE SCALE GENOMIC DNA]</scope>
    <source>
        <strain evidence="4">CGMCC 1.16306</strain>
    </source>
</reference>
<accession>A0ABV9GIU5</accession>
<dbReference type="PROSITE" id="PS50995">
    <property type="entry name" value="HTH_MARR_2"/>
    <property type="match status" value="1"/>
</dbReference>
<keyword evidence="4" id="KW-1185">Reference proteome</keyword>
<dbReference type="SUPFAM" id="SSF46785">
    <property type="entry name" value="Winged helix' DNA-binding domain"/>
    <property type="match status" value="1"/>
</dbReference>
<evidence type="ECO:0000313" key="4">
    <source>
        <dbReference type="Proteomes" id="UP001596022"/>
    </source>
</evidence>
<dbReference type="InterPro" id="IPR000835">
    <property type="entry name" value="HTH_MarR-typ"/>
</dbReference>
<protein>
    <submittedName>
        <fullName evidence="3">MarR family winged helix-turn-helix transcriptional regulator</fullName>
    </submittedName>
</protein>
<dbReference type="SMART" id="SM00347">
    <property type="entry name" value="HTH_MARR"/>
    <property type="match status" value="1"/>
</dbReference>
<proteinExistence type="predicted"/>